<keyword evidence="3" id="KW-0548">Nucleotidyltransferase</keyword>
<feature type="transmembrane region" description="Helical" evidence="1">
    <location>
        <begin position="116"/>
        <end position="133"/>
    </location>
</feature>
<name>A0ABU3Y6M9_9SPHN</name>
<dbReference type="PANTHER" id="PTHR46663:SF3">
    <property type="entry name" value="SLL0267 PROTEIN"/>
    <property type="match status" value="1"/>
</dbReference>
<dbReference type="NCBIfam" id="TIGR00254">
    <property type="entry name" value="GGDEF"/>
    <property type="match status" value="1"/>
</dbReference>
<keyword evidence="4" id="KW-1185">Reference proteome</keyword>
<dbReference type="InterPro" id="IPR029787">
    <property type="entry name" value="Nucleotide_cyclase"/>
</dbReference>
<organism evidence="3 4">
    <name type="scientific">Sphingomonas agrestis</name>
    <dbReference type="NCBI Taxonomy" id="3080540"/>
    <lineage>
        <taxon>Bacteria</taxon>
        <taxon>Pseudomonadati</taxon>
        <taxon>Pseudomonadota</taxon>
        <taxon>Alphaproteobacteria</taxon>
        <taxon>Sphingomonadales</taxon>
        <taxon>Sphingomonadaceae</taxon>
        <taxon>Sphingomonas</taxon>
    </lineage>
</organism>
<dbReference type="EC" id="2.7.7.65" evidence="3"/>
<dbReference type="CDD" id="cd01949">
    <property type="entry name" value="GGDEF"/>
    <property type="match status" value="1"/>
</dbReference>
<feature type="domain" description="GGDEF" evidence="2">
    <location>
        <begin position="230"/>
        <end position="363"/>
    </location>
</feature>
<dbReference type="InterPro" id="IPR043128">
    <property type="entry name" value="Rev_trsase/Diguanyl_cyclase"/>
</dbReference>
<dbReference type="RefSeq" id="WP_317226001.1">
    <property type="nucleotide sequence ID" value="NZ_JAWJEJ010000001.1"/>
</dbReference>
<comment type="caution">
    <text evidence="3">The sequence shown here is derived from an EMBL/GenBank/DDBJ whole genome shotgun (WGS) entry which is preliminary data.</text>
</comment>
<dbReference type="Gene3D" id="3.30.70.270">
    <property type="match status" value="1"/>
</dbReference>
<dbReference type="InterPro" id="IPR052163">
    <property type="entry name" value="DGC-Regulatory_Protein"/>
</dbReference>
<feature type="transmembrane region" description="Helical" evidence="1">
    <location>
        <begin position="88"/>
        <end position="110"/>
    </location>
</feature>
<evidence type="ECO:0000256" key="1">
    <source>
        <dbReference type="SAM" id="Phobius"/>
    </source>
</evidence>
<dbReference type="PANTHER" id="PTHR46663">
    <property type="entry name" value="DIGUANYLATE CYCLASE DGCT-RELATED"/>
    <property type="match status" value="1"/>
</dbReference>
<dbReference type="InterPro" id="IPR000160">
    <property type="entry name" value="GGDEF_dom"/>
</dbReference>
<evidence type="ECO:0000259" key="2">
    <source>
        <dbReference type="PROSITE" id="PS50887"/>
    </source>
</evidence>
<feature type="transmembrane region" description="Helical" evidence="1">
    <location>
        <begin position="20"/>
        <end position="44"/>
    </location>
</feature>
<dbReference type="SUPFAM" id="SSF55073">
    <property type="entry name" value="Nucleotide cyclase"/>
    <property type="match status" value="1"/>
</dbReference>
<dbReference type="PROSITE" id="PS50887">
    <property type="entry name" value="GGDEF"/>
    <property type="match status" value="1"/>
</dbReference>
<evidence type="ECO:0000313" key="3">
    <source>
        <dbReference type="EMBL" id="MDV3456833.1"/>
    </source>
</evidence>
<dbReference type="GO" id="GO:0052621">
    <property type="term" value="F:diguanylate cyclase activity"/>
    <property type="evidence" value="ECO:0007669"/>
    <property type="project" value="UniProtKB-EC"/>
</dbReference>
<feature type="transmembrane region" description="Helical" evidence="1">
    <location>
        <begin position="140"/>
        <end position="158"/>
    </location>
</feature>
<gene>
    <name evidence="3" type="ORF">RZN05_07555</name>
</gene>
<accession>A0ABU3Y6M9</accession>
<evidence type="ECO:0000313" key="4">
    <source>
        <dbReference type="Proteomes" id="UP001273531"/>
    </source>
</evidence>
<feature type="transmembrane region" description="Helical" evidence="1">
    <location>
        <begin position="56"/>
        <end position="76"/>
    </location>
</feature>
<protein>
    <submittedName>
        <fullName evidence="3">GGDEF domain-containing protein</fullName>
        <ecNumber evidence="3">2.7.7.65</ecNumber>
    </submittedName>
</protein>
<dbReference type="EMBL" id="JAWJEJ010000001">
    <property type="protein sequence ID" value="MDV3456833.1"/>
    <property type="molecule type" value="Genomic_DNA"/>
</dbReference>
<proteinExistence type="predicted"/>
<keyword evidence="1" id="KW-0472">Membrane</keyword>
<dbReference type="Pfam" id="PF00990">
    <property type="entry name" value="GGDEF"/>
    <property type="match status" value="1"/>
</dbReference>
<reference evidence="3 4" key="1">
    <citation type="submission" date="2023-10" db="EMBL/GenBank/DDBJ databases">
        <title>Sphingomonas sp. HF-S4 16S ribosomal RNA gene Genome sequencing and assembly.</title>
        <authorList>
            <person name="Lee H."/>
        </authorList>
    </citation>
    <scope>NUCLEOTIDE SEQUENCE [LARGE SCALE GENOMIC DNA]</scope>
    <source>
        <strain evidence="3 4">HF-S4</strain>
    </source>
</reference>
<dbReference type="Proteomes" id="UP001273531">
    <property type="component" value="Unassembled WGS sequence"/>
</dbReference>
<keyword evidence="1" id="KW-1133">Transmembrane helix</keyword>
<keyword evidence="1" id="KW-0812">Transmembrane</keyword>
<keyword evidence="3" id="KW-0808">Transferase</keyword>
<sequence>MTLWLTNPGLAVPNDIRMALLSTLFGTLPIFAGGVLNTVAVAALVSFRQPGPLFQFWLWLELALCAVRLVVLVLSLKAAKAGRKTPTDLYLCLAVLWAASVGYGCCVTIASADWVASTLACLSAAAMVGGICFRNFGAPRLVAVMIALSLGPCAIASLLSGQLILLVVAAQIPFYLIAMTKASYRLNQILITTMQAERDNDRRARHDGLTGLVNRMGLQRAFEQRRATGGSLGLLYLDLDGFKSINDTLGHAAGDFLLVQVADRLRSAADGDAVLSRIGGDEFIALVPADDAQAAYRAAGAIASALRHRPFLVAGASVNLAGSVGVAFGRYGEQSLAQLMQQADIALYQAKSAGGGVRLGDQPEALEHKPDWVTNAASGFNLAA</sequence>
<dbReference type="SMART" id="SM00267">
    <property type="entry name" value="GGDEF"/>
    <property type="match status" value="1"/>
</dbReference>